<keyword evidence="1" id="KW-0472">Membrane</keyword>
<feature type="transmembrane region" description="Helical" evidence="1">
    <location>
        <begin position="377"/>
        <end position="395"/>
    </location>
</feature>
<protein>
    <recommendedName>
        <fullName evidence="3">Glycosyltransferase RgtA/B/C/D-like domain-containing protein</fullName>
    </recommendedName>
</protein>
<evidence type="ECO:0008006" key="3">
    <source>
        <dbReference type="Google" id="ProtNLM"/>
    </source>
</evidence>
<accession>A0A6J4VFQ0</accession>
<proteinExistence type="predicted"/>
<keyword evidence="1" id="KW-1133">Transmembrane helix</keyword>
<feature type="transmembrane region" description="Helical" evidence="1">
    <location>
        <begin position="114"/>
        <end position="135"/>
    </location>
</feature>
<evidence type="ECO:0000256" key="1">
    <source>
        <dbReference type="SAM" id="Phobius"/>
    </source>
</evidence>
<feature type="transmembrane region" description="Helical" evidence="1">
    <location>
        <begin position="249"/>
        <end position="267"/>
    </location>
</feature>
<dbReference type="EMBL" id="CADCWM010000656">
    <property type="protein sequence ID" value="CAA9574488.1"/>
    <property type="molecule type" value="Genomic_DNA"/>
</dbReference>
<feature type="transmembrane region" description="Helical" evidence="1">
    <location>
        <begin position="147"/>
        <end position="166"/>
    </location>
</feature>
<feature type="transmembrane region" description="Helical" evidence="1">
    <location>
        <begin position="202"/>
        <end position="219"/>
    </location>
</feature>
<gene>
    <name evidence="2" type="ORF">AVDCRST_MAG88-2691</name>
</gene>
<sequence length="402" mass="43711">MGREAGAAVSRPVPLRTPHSALRIRFERPLLLLLGLYLLTLPLVTHDIRASDEIEYYAYLRSLAFDRDLDFRNEYEHFFNRAPRKYTENGFKRTFLDTATPTGKRPNFGPIGTALLWSPFFAAGHLVAVGANALGAGVAADGYSKPYLWAITFGSALLALAGLVLAYRLARALVGSAAAFWATLTIWLATPTIFYAHLAPGYSHAASLFAVGLFLTLWARWRDDLTTPRAAVIGAAGGIVAMVREQDALFLAVPVVYAGLGLVGWGVGRGPFAPLRGGAWGRGRVGLALAPELVRTVRNLAAMAAAAILTFVPQLLTYRVLNGNWRPNKDVSDKMNLIPPHFWQVVLSPSHGLLFWSPIVVVAVVGLALLIRRNPRLGLALLAGFVLTWYINGAIKTWTTMG</sequence>
<feature type="non-terminal residue" evidence="2">
    <location>
        <position position="402"/>
    </location>
</feature>
<dbReference type="AlphaFoldDB" id="A0A6J4VFQ0"/>
<name>A0A6J4VFQ0_9BACT</name>
<organism evidence="2">
    <name type="scientific">uncultured Thermomicrobiales bacterium</name>
    <dbReference type="NCBI Taxonomy" id="1645740"/>
    <lineage>
        <taxon>Bacteria</taxon>
        <taxon>Pseudomonadati</taxon>
        <taxon>Thermomicrobiota</taxon>
        <taxon>Thermomicrobia</taxon>
        <taxon>Thermomicrobiales</taxon>
        <taxon>environmental samples</taxon>
    </lineage>
</organism>
<reference evidence="2" key="1">
    <citation type="submission" date="2020-02" db="EMBL/GenBank/DDBJ databases">
        <authorList>
            <person name="Meier V. D."/>
        </authorList>
    </citation>
    <scope>NUCLEOTIDE SEQUENCE</scope>
    <source>
        <strain evidence="2">AVDCRST_MAG88</strain>
    </source>
</reference>
<feature type="transmembrane region" description="Helical" evidence="1">
    <location>
        <begin position="173"/>
        <end position="196"/>
    </location>
</feature>
<evidence type="ECO:0000313" key="2">
    <source>
        <dbReference type="EMBL" id="CAA9574488.1"/>
    </source>
</evidence>
<feature type="transmembrane region" description="Helical" evidence="1">
    <location>
        <begin position="341"/>
        <end position="370"/>
    </location>
</feature>
<keyword evidence="1" id="KW-0812">Transmembrane</keyword>